<keyword evidence="3" id="KW-1185">Reference proteome</keyword>
<sequence>MTVVPSAGTITKSPTSITCHRSKSVPRMKHSNLIFQYW</sequence>
<gene>
    <name evidence="2" type="ORF">Taro_038343</name>
</gene>
<proteinExistence type="predicted"/>
<reference evidence="2" key="1">
    <citation type="submission" date="2017-07" db="EMBL/GenBank/DDBJ databases">
        <title>Taro Niue Genome Assembly and Annotation.</title>
        <authorList>
            <person name="Atibalentja N."/>
            <person name="Keating K."/>
            <person name="Fields C.J."/>
        </authorList>
    </citation>
    <scope>NUCLEOTIDE SEQUENCE</scope>
    <source>
        <strain evidence="2">Niue_2</strain>
        <tissue evidence="2">Leaf</tissue>
    </source>
</reference>
<organism evidence="2 3">
    <name type="scientific">Colocasia esculenta</name>
    <name type="common">Wild taro</name>
    <name type="synonym">Arum esculentum</name>
    <dbReference type="NCBI Taxonomy" id="4460"/>
    <lineage>
        <taxon>Eukaryota</taxon>
        <taxon>Viridiplantae</taxon>
        <taxon>Streptophyta</taxon>
        <taxon>Embryophyta</taxon>
        <taxon>Tracheophyta</taxon>
        <taxon>Spermatophyta</taxon>
        <taxon>Magnoliopsida</taxon>
        <taxon>Liliopsida</taxon>
        <taxon>Araceae</taxon>
        <taxon>Aroideae</taxon>
        <taxon>Colocasieae</taxon>
        <taxon>Colocasia</taxon>
    </lineage>
</organism>
<evidence type="ECO:0000256" key="1">
    <source>
        <dbReference type="SAM" id="MobiDB-lite"/>
    </source>
</evidence>
<dbReference type="AlphaFoldDB" id="A0A843W377"/>
<dbReference type="Proteomes" id="UP000652761">
    <property type="component" value="Unassembled WGS sequence"/>
</dbReference>
<evidence type="ECO:0000313" key="3">
    <source>
        <dbReference type="Proteomes" id="UP000652761"/>
    </source>
</evidence>
<dbReference type="EMBL" id="NMUH01003429">
    <property type="protein sequence ID" value="MQM05533.1"/>
    <property type="molecule type" value="Genomic_DNA"/>
</dbReference>
<protein>
    <submittedName>
        <fullName evidence="2">Uncharacterized protein</fullName>
    </submittedName>
</protein>
<feature type="compositionally biased region" description="Polar residues" evidence="1">
    <location>
        <begin position="8"/>
        <end position="19"/>
    </location>
</feature>
<accession>A0A843W377</accession>
<evidence type="ECO:0000313" key="2">
    <source>
        <dbReference type="EMBL" id="MQM05533.1"/>
    </source>
</evidence>
<feature type="region of interest" description="Disordered" evidence="1">
    <location>
        <begin position="1"/>
        <end position="22"/>
    </location>
</feature>
<name>A0A843W377_COLES</name>
<comment type="caution">
    <text evidence="2">The sequence shown here is derived from an EMBL/GenBank/DDBJ whole genome shotgun (WGS) entry which is preliminary data.</text>
</comment>